<organism evidence="1 2">
    <name type="scientific">Phaseolus coccineus</name>
    <name type="common">Scarlet runner bean</name>
    <name type="synonym">Phaseolus multiflorus</name>
    <dbReference type="NCBI Taxonomy" id="3886"/>
    <lineage>
        <taxon>Eukaryota</taxon>
        <taxon>Viridiplantae</taxon>
        <taxon>Streptophyta</taxon>
        <taxon>Embryophyta</taxon>
        <taxon>Tracheophyta</taxon>
        <taxon>Spermatophyta</taxon>
        <taxon>Magnoliopsida</taxon>
        <taxon>eudicotyledons</taxon>
        <taxon>Gunneridae</taxon>
        <taxon>Pentapetalae</taxon>
        <taxon>rosids</taxon>
        <taxon>fabids</taxon>
        <taxon>Fabales</taxon>
        <taxon>Fabaceae</taxon>
        <taxon>Papilionoideae</taxon>
        <taxon>50 kb inversion clade</taxon>
        <taxon>NPAAA clade</taxon>
        <taxon>indigoferoid/millettioid clade</taxon>
        <taxon>Phaseoleae</taxon>
        <taxon>Phaseolus</taxon>
    </lineage>
</organism>
<evidence type="ECO:0000313" key="1">
    <source>
        <dbReference type="EMBL" id="KAK7369549.1"/>
    </source>
</evidence>
<evidence type="ECO:0000313" key="2">
    <source>
        <dbReference type="Proteomes" id="UP001374584"/>
    </source>
</evidence>
<dbReference type="AlphaFoldDB" id="A0AAN9NFL8"/>
<comment type="caution">
    <text evidence="1">The sequence shown here is derived from an EMBL/GenBank/DDBJ whole genome shotgun (WGS) entry which is preliminary data.</text>
</comment>
<gene>
    <name evidence="1" type="ORF">VNO80_11589</name>
</gene>
<proteinExistence type="predicted"/>
<dbReference type="Proteomes" id="UP001374584">
    <property type="component" value="Unassembled WGS sequence"/>
</dbReference>
<dbReference type="EMBL" id="JAYMYR010000004">
    <property type="protein sequence ID" value="KAK7369549.1"/>
    <property type="molecule type" value="Genomic_DNA"/>
</dbReference>
<accession>A0AAN9NFL8</accession>
<protein>
    <submittedName>
        <fullName evidence="1">Uncharacterized protein</fullName>
    </submittedName>
</protein>
<reference evidence="1 2" key="1">
    <citation type="submission" date="2024-01" db="EMBL/GenBank/DDBJ databases">
        <title>The genomes of 5 underutilized Papilionoideae crops provide insights into root nodulation and disease resistanc.</title>
        <authorList>
            <person name="Jiang F."/>
        </authorList>
    </citation>
    <scope>NUCLEOTIDE SEQUENCE [LARGE SCALE GENOMIC DNA]</scope>
    <source>
        <strain evidence="1">JINMINGXINNONG_FW02</strain>
        <tissue evidence="1">Leaves</tissue>
    </source>
</reference>
<sequence>MRRERERGSYSGEDYRVLKMLNITTPCLQLPPRAIVPRHGTHSPPYQPAFIAITWSCLQRTMLGESHPSIPRTRL</sequence>
<name>A0AAN9NFL8_PHACN</name>
<keyword evidence="2" id="KW-1185">Reference proteome</keyword>